<dbReference type="PIRSF" id="PIRSF006648">
    <property type="entry name" value="DrrB"/>
    <property type="match status" value="1"/>
</dbReference>
<dbReference type="InterPro" id="IPR013525">
    <property type="entry name" value="ABC2_TM"/>
</dbReference>
<feature type="transmembrane region" description="Helical" evidence="6">
    <location>
        <begin position="27"/>
        <end position="46"/>
    </location>
</feature>
<evidence type="ECO:0000256" key="3">
    <source>
        <dbReference type="ARBA" id="ARBA00022989"/>
    </source>
</evidence>
<organism evidence="8 9">
    <name type="scientific">Nocardia stercoris</name>
    <dbReference type="NCBI Taxonomy" id="2483361"/>
    <lineage>
        <taxon>Bacteria</taxon>
        <taxon>Bacillati</taxon>
        <taxon>Actinomycetota</taxon>
        <taxon>Actinomycetes</taxon>
        <taxon>Mycobacteriales</taxon>
        <taxon>Nocardiaceae</taxon>
        <taxon>Nocardia</taxon>
    </lineage>
</organism>
<accession>A0A3M2LCL8</accession>
<evidence type="ECO:0000256" key="2">
    <source>
        <dbReference type="ARBA" id="ARBA00022692"/>
    </source>
</evidence>
<gene>
    <name evidence="8" type="ORF">EBN03_08005</name>
</gene>
<feature type="transmembrane region" description="Helical" evidence="6">
    <location>
        <begin position="58"/>
        <end position="79"/>
    </location>
</feature>
<dbReference type="PROSITE" id="PS51012">
    <property type="entry name" value="ABC_TM2"/>
    <property type="match status" value="1"/>
</dbReference>
<evidence type="ECO:0000256" key="4">
    <source>
        <dbReference type="ARBA" id="ARBA00023136"/>
    </source>
</evidence>
<feature type="transmembrane region" description="Helical" evidence="6">
    <location>
        <begin position="229"/>
        <end position="248"/>
    </location>
</feature>
<comment type="caution">
    <text evidence="6">Lacks conserved residue(s) required for the propagation of feature annotation.</text>
</comment>
<keyword evidence="9" id="KW-1185">Reference proteome</keyword>
<dbReference type="InterPro" id="IPR000412">
    <property type="entry name" value="ABC_2_transport"/>
</dbReference>
<dbReference type="InterPro" id="IPR047817">
    <property type="entry name" value="ABC2_TM_bact-type"/>
</dbReference>
<keyword evidence="5" id="KW-0046">Antibiotic resistance</keyword>
<keyword evidence="2 6" id="KW-0812">Transmembrane</keyword>
<feature type="transmembrane region" description="Helical" evidence="6">
    <location>
        <begin position="100"/>
        <end position="127"/>
    </location>
</feature>
<evidence type="ECO:0000313" key="8">
    <source>
        <dbReference type="EMBL" id="RMI34323.1"/>
    </source>
</evidence>
<reference evidence="8 9" key="1">
    <citation type="submission" date="2018-10" db="EMBL/GenBank/DDBJ databases">
        <title>Isolation from cow dung.</title>
        <authorList>
            <person name="Ling L."/>
        </authorList>
    </citation>
    <scope>NUCLEOTIDE SEQUENCE [LARGE SCALE GENOMIC DNA]</scope>
    <source>
        <strain evidence="8 9">NEAU-LL90</strain>
    </source>
</reference>
<dbReference type="EMBL" id="RFFH01000002">
    <property type="protein sequence ID" value="RMI34323.1"/>
    <property type="molecule type" value="Genomic_DNA"/>
</dbReference>
<evidence type="ECO:0000259" key="7">
    <source>
        <dbReference type="PROSITE" id="PS51012"/>
    </source>
</evidence>
<dbReference type="GO" id="GO:0043190">
    <property type="term" value="C:ATP-binding cassette (ABC) transporter complex"/>
    <property type="evidence" value="ECO:0007669"/>
    <property type="project" value="InterPro"/>
</dbReference>
<keyword evidence="6" id="KW-0813">Transport</keyword>
<name>A0A3M2LCL8_9NOCA</name>
<keyword evidence="4 6" id="KW-0472">Membrane</keyword>
<keyword evidence="6" id="KW-1003">Cell membrane</keyword>
<dbReference type="GO" id="GO:0140359">
    <property type="term" value="F:ABC-type transporter activity"/>
    <property type="evidence" value="ECO:0007669"/>
    <property type="project" value="InterPro"/>
</dbReference>
<comment type="subcellular location">
    <subcellularLocation>
        <location evidence="6">Cell membrane</location>
        <topology evidence="6">Multi-pass membrane protein</topology>
    </subcellularLocation>
    <subcellularLocation>
        <location evidence="1">Membrane</location>
        <topology evidence="1">Multi-pass membrane protein</topology>
    </subcellularLocation>
</comment>
<feature type="transmembrane region" description="Helical" evidence="6">
    <location>
        <begin position="139"/>
        <end position="162"/>
    </location>
</feature>
<dbReference type="PANTHER" id="PTHR43229">
    <property type="entry name" value="NODULATION PROTEIN J"/>
    <property type="match status" value="1"/>
</dbReference>
<dbReference type="Pfam" id="PF01061">
    <property type="entry name" value="ABC2_membrane"/>
    <property type="match status" value="1"/>
</dbReference>
<evidence type="ECO:0000256" key="1">
    <source>
        <dbReference type="ARBA" id="ARBA00004141"/>
    </source>
</evidence>
<sequence>MTTHIAADSCTMLGRNIRHSLRSPDSMVMTIALPITILLLFVYVFGGALRGDGHYLEYVVPGILLLTSGFGAATTAITVSTDLHNGIVDRFRTLAIARSAWLTGHVAASLLRNLLSTAVVVGVALAIGFRPTADPLRWLAVVALLSLFITALSWTAATLGLLAPNPEAAQGFTFSFMFLPYVSSAFVPPDTMPTWLRGFARHQPVTPMIETMRALLTGGPIADHAWTALAWWVPITVVGATAALLMFARRIRE</sequence>
<dbReference type="AlphaFoldDB" id="A0A3M2LCL8"/>
<comment type="similarity">
    <text evidence="6">Belongs to the ABC-2 integral membrane protein family.</text>
</comment>
<evidence type="ECO:0000313" key="9">
    <source>
        <dbReference type="Proteomes" id="UP000279275"/>
    </source>
</evidence>
<dbReference type="GO" id="GO:0046677">
    <property type="term" value="P:response to antibiotic"/>
    <property type="evidence" value="ECO:0007669"/>
    <property type="project" value="UniProtKB-KW"/>
</dbReference>
<dbReference type="Proteomes" id="UP000279275">
    <property type="component" value="Unassembled WGS sequence"/>
</dbReference>
<dbReference type="PANTHER" id="PTHR43229:SF2">
    <property type="entry name" value="NODULATION PROTEIN J"/>
    <property type="match status" value="1"/>
</dbReference>
<dbReference type="OrthoDB" id="670210at2"/>
<dbReference type="RefSeq" id="WP_122187247.1">
    <property type="nucleotide sequence ID" value="NZ_RFFH01000002.1"/>
</dbReference>
<evidence type="ECO:0000256" key="5">
    <source>
        <dbReference type="ARBA" id="ARBA00023251"/>
    </source>
</evidence>
<comment type="caution">
    <text evidence="8">The sequence shown here is derived from an EMBL/GenBank/DDBJ whole genome shotgun (WGS) entry which is preliminary data.</text>
</comment>
<dbReference type="InterPro" id="IPR051784">
    <property type="entry name" value="Nod_factor_ABC_transporter"/>
</dbReference>
<feature type="domain" description="ABC transmembrane type-2" evidence="7">
    <location>
        <begin position="25"/>
        <end position="250"/>
    </location>
</feature>
<proteinExistence type="inferred from homology"/>
<evidence type="ECO:0000256" key="6">
    <source>
        <dbReference type="RuleBase" id="RU361157"/>
    </source>
</evidence>
<keyword evidence="3 6" id="KW-1133">Transmembrane helix</keyword>
<protein>
    <recommendedName>
        <fullName evidence="6">Transport permease protein</fullName>
    </recommendedName>
</protein>